<evidence type="ECO:0000313" key="2">
    <source>
        <dbReference type="EMBL" id="TJZ94126.1"/>
    </source>
</evidence>
<protein>
    <submittedName>
        <fullName evidence="2">Uncharacterized protein</fullName>
    </submittedName>
</protein>
<organism evidence="2 3">
    <name type="scientific">Paracoccus gahaiensis</name>
    <dbReference type="NCBI Taxonomy" id="1706839"/>
    <lineage>
        <taxon>Bacteria</taxon>
        <taxon>Pseudomonadati</taxon>
        <taxon>Pseudomonadota</taxon>
        <taxon>Alphaproteobacteria</taxon>
        <taxon>Rhodobacterales</taxon>
        <taxon>Paracoccaceae</taxon>
        <taxon>Paracoccus</taxon>
    </lineage>
</organism>
<accession>A0A4U0RGC0</accession>
<evidence type="ECO:0000256" key="1">
    <source>
        <dbReference type="SAM" id="Phobius"/>
    </source>
</evidence>
<gene>
    <name evidence="2" type="ORF">FA743_02355</name>
</gene>
<dbReference type="RefSeq" id="WP_136884256.1">
    <property type="nucleotide sequence ID" value="NZ_SUNI01000001.1"/>
</dbReference>
<reference evidence="2 3" key="1">
    <citation type="submission" date="2019-04" db="EMBL/GenBank/DDBJ databases">
        <authorList>
            <person name="Li J."/>
        </authorList>
    </citation>
    <scope>NUCLEOTIDE SEQUENCE [LARGE SCALE GENOMIC DNA]</scope>
    <source>
        <strain evidence="2 3">KCTC 42687</strain>
    </source>
</reference>
<feature type="transmembrane region" description="Helical" evidence="1">
    <location>
        <begin position="47"/>
        <end position="68"/>
    </location>
</feature>
<keyword evidence="1" id="KW-1133">Transmembrane helix</keyword>
<keyword evidence="1" id="KW-0812">Transmembrane</keyword>
<evidence type="ECO:0000313" key="3">
    <source>
        <dbReference type="Proteomes" id="UP000309747"/>
    </source>
</evidence>
<keyword evidence="3" id="KW-1185">Reference proteome</keyword>
<name>A0A4U0RGC0_9RHOB</name>
<dbReference type="OrthoDB" id="7433399at2"/>
<dbReference type="EMBL" id="SUNI01000001">
    <property type="protein sequence ID" value="TJZ94126.1"/>
    <property type="molecule type" value="Genomic_DNA"/>
</dbReference>
<feature type="transmembrane region" description="Helical" evidence="1">
    <location>
        <begin position="75"/>
        <end position="97"/>
    </location>
</feature>
<dbReference type="AlphaFoldDB" id="A0A4U0RGC0"/>
<comment type="caution">
    <text evidence="2">The sequence shown here is derived from an EMBL/GenBank/DDBJ whole genome shotgun (WGS) entry which is preliminary data.</text>
</comment>
<proteinExistence type="predicted"/>
<dbReference type="Proteomes" id="UP000309747">
    <property type="component" value="Unassembled WGS sequence"/>
</dbReference>
<sequence>MIWMARVLAGPVLWAVLFSAVYALHGAGCHLGWTDRPLGFTDLHHGAMWAAWIGGLLLHAALVVWMPTGQGRARWIIVAGTWIGLVSSAFTLFPVIVTSTCF</sequence>
<keyword evidence="1" id="KW-0472">Membrane</keyword>